<protein>
    <recommendedName>
        <fullName evidence="3">DUF4241 domain-containing protein</fullName>
    </recommendedName>
</protein>
<evidence type="ECO:0000313" key="1">
    <source>
        <dbReference type="EMBL" id="VDH04636.1"/>
    </source>
</evidence>
<dbReference type="AlphaFoldDB" id="A0A7Z9CGC3"/>
<gene>
    <name evidence="1" type="ORF">NCTC12929_01536</name>
</gene>
<proteinExistence type="predicted"/>
<dbReference type="EMBL" id="UYIV01000001">
    <property type="protein sequence ID" value="VDH04636.1"/>
    <property type="molecule type" value="Genomic_DNA"/>
</dbReference>
<dbReference type="Pfam" id="PF14025">
    <property type="entry name" value="DUF4241"/>
    <property type="match status" value="1"/>
</dbReference>
<organism evidence="1 2">
    <name type="scientific">Bergeyella zoohelcum</name>
    <dbReference type="NCBI Taxonomy" id="1015"/>
    <lineage>
        <taxon>Bacteria</taxon>
        <taxon>Pseudomonadati</taxon>
        <taxon>Bacteroidota</taxon>
        <taxon>Flavobacteriia</taxon>
        <taxon>Flavobacteriales</taxon>
        <taxon>Weeksellaceae</taxon>
        <taxon>Bergeyella</taxon>
    </lineage>
</organism>
<accession>A0A7Z9CGC3</accession>
<evidence type="ECO:0008006" key="3">
    <source>
        <dbReference type="Google" id="ProtNLM"/>
    </source>
</evidence>
<dbReference type="Proteomes" id="UP000270205">
    <property type="component" value="Unassembled WGS sequence"/>
</dbReference>
<evidence type="ECO:0000313" key="2">
    <source>
        <dbReference type="Proteomes" id="UP000270205"/>
    </source>
</evidence>
<reference evidence="1 2" key="1">
    <citation type="submission" date="2018-11" db="EMBL/GenBank/DDBJ databases">
        <authorList>
            <consortium name="Pathogen Informatics"/>
        </authorList>
    </citation>
    <scope>NUCLEOTIDE SEQUENCE [LARGE SCALE GENOMIC DNA]</scope>
    <source>
        <strain evidence="1 2">NCTC12929</strain>
    </source>
</reference>
<dbReference type="InterPro" id="IPR025335">
    <property type="entry name" value="DUF4241"/>
</dbReference>
<comment type="caution">
    <text evidence="1">The sequence shown here is derived from an EMBL/GenBank/DDBJ whole genome shotgun (WGS) entry which is preliminary data.</text>
</comment>
<sequence>MLRLFIMQHLENIQKLFTKPFVEHPLIESFDIGKLHISSGKLVACDPLTTADMPAFEQEFPKGDFQVTLHTERESNCIAYIELVFGEHPITEWKLATLPNQNIRELKKDEIFGYPVQSGMGSLMDMETQIELNELEKTLFERKGNDYMGIYEEFFHPYFFDNNGAIDQYAFLSPADNEKNIVAFEAGMGEGLYASYIGLDQNGNPQKFITEFIEIAG</sequence>
<name>A0A7Z9CGC3_9FLAO</name>